<feature type="compositionally biased region" description="Polar residues" evidence="2">
    <location>
        <begin position="588"/>
        <end position="598"/>
    </location>
</feature>
<feature type="coiled-coil region" evidence="1">
    <location>
        <begin position="146"/>
        <end position="173"/>
    </location>
</feature>
<dbReference type="Proteomes" id="UP001652582">
    <property type="component" value="Chromosome 7"/>
</dbReference>
<dbReference type="AlphaFoldDB" id="A0A6J1NAA8"/>
<feature type="compositionally biased region" description="Basic residues" evidence="2">
    <location>
        <begin position="637"/>
        <end position="647"/>
    </location>
</feature>
<organism evidence="3 4">
    <name type="scientific">Bicyclus anynana</name>
    <name type="common">Squinting bush brown butterfly</name>
    <dbReference type="NCBI Taxonomy" id="110368"/>
    <lineage>
        <taxon>Eukaryota</taxon>
        <taxon>Metazoa</taxon>
        <taxon>Ecdysozoa</taxon>
        <taxon>Arthropoda</taxon>
        <taxon>Hexapoda</taxon>
        <taxon>Insecta</taxon>
        <taxon>Pterygota</taxon>
        <taxon>Neoptera</taxon>
        <taxon>Endopterygota</taxon>
        <taxon>Lepidoptera</taxon>
        <taxon>Glossata</taxon>
        <taxon>Ditrysia</taxon>
        <taxon>Papilionoidea</taxon>
        <taxon>Nymphalidae</taxon>
        <taxon>Satyrinae</taxon>
        <taxon>Satyrini</taxon>
        <taxon>Mycalesina</taxon>
        <taxon>Bicyclus</taxon>
    </lineage>
</organism>
<proteinExistence type="predicted"/>
<name>A0A6J1NAA8_BICAN</name>
<keyword evidence="3" id="KW-1185">Reference proteome</keyword>
<dbReference type="OrthoDB" id="1739576at2759"/>
<feature type="region of interest" description="Disordered" evidence="2">
    <location>
        <begin position="584"/>
        <end position="647"/>
    </location>
</feature>
<protein>
    <submittedName>
        <fullName evidence="4">Uncharacterized protein LOC112048581</fullName>
    </submittedName>
</protein>
<evidence type="ECO:0000256" key="1">
    <source>
        <dbReference type="SAM" id="Coils"/>
    </source>
</evidence>
<dbReference type="KEGG" id="bany:112048581"/>
<sequence>MIEEQITLPKTSPVLSVKEPSLQSQNVLQLSTSPIVSNEDLTKSLVSSPVRKSPLNTLLASPTKGSNHVSLKGQENKKILENRASKKSSIAENIDKIKTQSFSKEKLNDLFDGNDILTNIVDSQTPGLQNNINKIANMSITLTNEANSLRESIKTLSEDIVRTKQALNIVKEENVDFPYHLFLVEIIINKIFMKCDCFELNSNNLVITARFLGKPPITLYDLSYGKIDDFNHINVGKSALFAMTYDKICSIKEFDINLEIIKQPPCSKCVTKMAEAKVDYTEEFLKLREELCQKWTEEQPNDNIMCTTSSPLSKNMFYLSCGEMQHKDSIGVIELTTRMSFLGKEITTAFSTQSKPRCTSVLMKEDNGMTMYSCQNVEMDREGRILLDESSLNKKESPKNAHVCAISARSESPVSEFSSRPGSLKQYTNYKNYNNYNTDQGSKFDEIFTKMNENELKIKVPKTTKLQRLGKYDKIQELCTCEDNHYNTGDQVQFELPQDLCYPDKAHNTYTSNLKYTYKGCNRSCENKERKVINVTPSNCPIPVNMEKQIYSQKDVFILKIGKKLETKDKKTDLEIELVTPKAPNATPIENNHISQQCSSSSIKEKSKVSIKKKSKKKGKKKSKTSLASSGKEKARVGNKKSKKNKK</sequence>
<gene>
    <name evidence="4" type="primary">LOC112048581</name>
</gene>
<dbReference type="GeneID" id="112048581"/>
<evidence type="ECO:0000313" key="4">
    <source>
        <dbReference type="RefSeq" id="XP_023941938.2"/>
    </source>
</evidence>
<dbReference type="Pfam" id="PF14924">
    <property type="entry name" value="MAP10_N"/>
    <property type="match status" value="1"/>
</dbReference>
<accession>A0A6J1NAA8</accession>
<evidence type="ECO:0000313" key="3">
    <source>
        <dbReference type="Proteomes" id="UP001652582"/>
    </source>
</evidence>
<reference evidence="4" key="1">
    <citation type="submission" date="2025-08" db="UniProtKB">
        <authorList>
            <consortium name="RefSeq"/>
        </authorList>
    </citation>
    <scope>IDENTIFICATION</scope>
</reference>
<dbReference type="RefSeq" id="XP_023941938.2">
    <property type="nucleotide sequence ID" value="XM_024086170.2"/>
</dbReference>
<keyword evidence="1" id="KW-0175">Coiled coil</keyword>
<feature type="compositionally biased region" description="Basic residues" evidence="2">
    <location>
        <begin position="609"/>
        <end position="624"/>
    </location>
</feature>
<evidence type="ECO:0000256" key="2">
    <source>
        <dbReference type="SAM" id="MobiDB-lite"/>
    </source>
</evidence>